<dbReference type="InterPro" id="IPR015300">
    <property type="entry name" value="DNA-bd_pseudobarrel_sf"/>
</dbReference>
<dbReference type="GO" id="GO:0003677">
    <property type="term" value="F:DNA binding"/>
    <property type="evidence" value="ECO:0007669"/>
    <property type="project" value="UniProtKB-KW"/>
</dbReference>
<evidence type="ECO:0000256" key="5">
    <source>
        <dbReference type="ARBA" id="ARBA00023242"/>
    </source>
</evidence>
<protein>
    <submittedName>
        <fullName evidence="6">Uncharacterized protein</fullName>
    </submittedName>
</protein>
<sequence>MALVSTQKLAAYSTSARGKLTLPQHVVGKIRMLFPPALRNAGKAELIMFLEDPNEGSLPFVVTASLQKLRKKGGNCVRVVLLESGWMPIVRKLQLEKGDTVRVSLLNKMPWTYSIDVERVPEAGQIDADAMDEDVVPEEAPRRIIFDLNEPAPLDMDPNQPNQQGRMMFDFDLNEPAHPDMETNRNDED</sequence>
<proteinExistence type="predicted"/>
<evidence type="ECO:0000256" key="1">
    <source>
        <dbReference type="ARBA" id="ARBA00004123"/>
    </source>
</evidence>
<keyword evidence="3" id="KW-0238">DNA-binding</keyword>
<comment type="subcellular location">
    <subcellularLocation>
        <location evidence="1">Nucleus</location>
    </subcellularLocation>
</comment>
<keyword evidence="7" id="KW-1185">Reference proteome</keyword>
<keyword evidence="4" id="KW-0804">Transcription</keyword>
<dbReference type="Proteomes" id="UP001054252">
    <property type="component" value="Unassembled WGS sequence"/>
</dbReference>
<keyword evidence="2" id="KW-0805">Transcription regulation</keyword>
<organism evidence="6 7">
    <name type="scientific">Rubroshorea leprosula</name>
    <dbReference type="NCBI Taxonomy" id="152421"/>
    <lineage>
        <taxon>Eukaryota</taxon>
        <taxon>Viridiplantae</taxon>
        <taxon>Streptophyta</taxon>
        <taxon>Embryophyta</taxon>
        <taxon>Tracheophyta</taxon>
        <taxon>Spermatophyta</taxon>
        <taxon>Magnoliopsida</taxon>
        <taxon>eudicotyledons</taxon>
        <taxon>Gunneridae</taxon>
        <taxon>Pentapetalae</taxon>
        <taxon>rosids</taxon>
        <taxon>malvids</taxon>
        <taxon>Malvales</taxon>
        <taxon>Dipterocarpaceae</taxon>
        <taxon>Rubroshorea</taxon>
    </lineage>
</organism>
<evidence type="ECO:0000256" key="4">
    <source>
        <dbReference type="ARBA" id="ARBA00023163"/>
    </source>
</evidence>
<accession>A0AAV5KNJ1</accession>
<dbReference type="EMBL" id="BPVZ01000071">
    <property type="protein sequence ID" value="GKV26107.1"/>
    <property type="molecule type" value="Genomic_DNA"/>
</dbReference>
<dbReference type="GO" id="GO:0005634">
    <property type="term" value="C:nucleus"/>
    <property type="evidence" value="ECO:0007669"/>
    <property type="project" value="UniProtKB-SubCell"/>
</dbReference>
<dbReference type="SUPFAM" id="SSF101936">
    <property type="entry name" value="DNA-binding pseudobarrel domain"/>
    <property type="match status" value="1"/>
</dbReference>
<evidence type="ECO:0000313" key="6">
    <source>
        <dbReference type="EMBL" id="GKV26107.1"/>
    </source>
</evidence>
<evidence type="ECO:0000313" key="7">
    <source>
        <dbReference type="Proteomes" id="UP001054252"/>
    </source>
</evidence>
<reference evidence="6 7" key="1">
    <citation type="journal article" date="2021" name="Commun. Biol.">
        <title>The genome of Shorea leprosula (Dipterocarpaceae) highlights the ecological relevance of drought in aseasonal tropical rainforests.</title>
        <authorList>
            <person name="Ng K.K.S."/>
            <person name="Kobayashi M.J."/>
            <person name="Fawcett J.A."/>
            <person name="Hatakeyama M."/>
            <person name="Paape T."/>
            <person name="Ng C.H."/>
            <person name="Ang C.C."/>
            <person name="Tnah L.H."/>
            <person name="Lee C.T."/>
            <person name="Nishiyama T."/>
            <person name="Sese J."/>
            <person name="O'Brien M.J."/>
            <person name="Copetti D."/>
            <person name="Mohd Noor M.I."/>
            <person name="Ong R.C."/>
            <person name="Putra M."/>
            <person name="Sireger I.Z."/>
            <person name="Indrioko S."/>
            <person name="Kosugi Y."/>
            <person name="Izuno A."/>
            <person name="Isagi Y."/>
            <person name="Lee S.L."/>
            <person name="Shimizu K.K."/>
        </authorList>
    </citation>
    <scope>NUCLEOTIDE SEQUENCE [LARGE SCALE GENOMIC DNA]</scope>
    <source>
        <strain evidence="6">214</strain>
    </source>
</reference>
<keyword evidence="5" id="KW-0539">Nucleus</keyword>
<dbReference type="AlphaFoldDB" id="A0AAV5KNJ1"/>
<gene>
    <name evidence="6" type="ORF">SLEP1_g35460</name>
</gene>
<name>A0AAV5KNJ1_9ROSI</name>
<evidence type="ECO:0000256" key="3">
    <source>
        <dbReference type="ARBA" id="ARBA00023125"/>
    </source>
</evidence>
<comment type="caution">
    <text evidence="6">The sequence shown here is derived from an EMBL/GenBank/DDBJ whole genome shotgun (WGS) entry which is preliminary data.</text>
</comment>
<evidence type="ECO:0000256" key="2">
    <source>
        <dbReference type="ARBA" id="ARBA00023015"/>
    </source>
</evidence>